<keyword evidence="3" id="KW-1185">Reference proteome</keyword>
<sequence length="431" mass="49231">MAITDIAEYAHLTDADIEALGAELDALRKEIEDGRGETDARYIRRVIKSQRIAETAGRVFGLGAGMKGWKGKAAWAASAACLSYAKVIENNELGHNIMHGQWDWMNDPEIHSTTWEWDSACDSSFWRHTHNYMHHKYTNVTDLDDDIGYGILRVTRDQPWEPYMLFNPVYNVILMLGFQYGKAVQHLELMNALKAALNGGAQYREHDWPEFRNRLKVVLTKIAKQTAKDYVLFPAMAVPIAGSAGFRRSALANMTANTVRNVWDHVTIFCAHFPDDAEKFTVEEIDRETMPQWYLRQMLGSANFEGSSTLHFLSGHLGRQIEHHLYPDLPSNRYNYIASRVREIADKYDLTYTTGPIWRQYAQTWRTVAKLSLPDRFLLATADNAPETHSEKRFHDATGTSTVVKGDIDAYGNRRGLRSRVRETAQRTARQ</sequence>
<comment type="caution">
    <text evidence="2">The sequence shown here is derived from an EMBL/GenBank/DDBJ whole genome shotgun (WGS) entry which is preliminary data.</text>
</comment>
<dbReference type="CDD" id="cd03506">
    <property type="entry name" value="Delta6-FADS-like"/>
    <property type="match status" value="1"/>
</dbReference>
<dbReference type="AlphaFoldDB" id="A0A5C5RYP8"/>
<evidence type="ECO:0000259" key="1">
    <source>
        <dbReference type="Pfam" id="PF00487"/>
    </source>
</evidence>
<reference evidence="2 3" key="1">
    <citation type="submission" date="2019-06" db="EMBL/GenBank/DDBJ databases">
        <title>Tsukamurella conjunctivitidis sp. nov., Tsukamurella assacharolytica sp. nov. and Tsukamurella sputae sp. nov. isolated from patients with conjunctivitis, bacteraemia (lymphoma) and respiratory infection (sputum) in Hong Kong.</title>
        <authorList>
            <person name="Teng J.L.L."/>
            <person name="Lee H.H."/>
            <person name="Fong J.Y.H."/>
            <person name="Fok K.M.N."/>
            <person name="Lau S.K.P."/>
            <person name="Woo P.C.Y."/>
        </authorList>
    </citation>
    <scope>NUCLEOTIDE SEQUENCE [LARGE SCALE GENOMIC DNA]</scope>
    <source>
        <strain evidence="2 3">HKU72</strain>
    </source>
</reference>
<dbReference type="GO" id="GO:0016717">
    <property type="term" value="F:oxidoreductase activity, acting on paired donors, with oxidation of a pair of donors resulting in the reduction of molecular oxygen to two molecules of water"/>
    <property type="evidence" value="ECO:0007669"/>
    <property type="project" value="TreeGrafter"/>
</dbReference>
<gene>
    <name evidence="2" type="ORF">FK530_17985</name>
</gene>
<dbReference type="Proteomes" id="UP000319375">
    <property type="component" value="Unassembled WGS sequence"/>
</dbReference>
<organism evidence="2 3">
    <name type="scientific">Tsukamurella conjunctivitidis</name>
    <dbReference type="NCBI Taxonomy" id="2592068"/>
    <lineage>
        <taxon>Bacteria</taxon>
        <taxon>Bacillati</taxon>
        <taxon>Actinomycetota</taxon>
        <taxon>Actinomycetes</taxon>
        <taxon>Mycobacteriales</taxon>
        <taxon>Tsukamurellaceae</taxon>
        <taxon>Tsukamurella</taxon>
    </lineage>
</organism>
<protein>
    <submittedName>
        <fullName evidence="2">Fatty acid desaturase</fullName>
    </submittedName>
</protein>
<evidence type="ECO:0000313" key="3">
    <source>
        <dbReference type="Proteomes" id="UP000319375"/>
    </source>
</evidence>
<dbReference type="RefSeq" id="WP_146488355.1">
    <property type="nucleotide sequence ID" value="NZ_VIGX01000012.1"/>
</dbReference>
<dbReference type="InterPro" id="IPR012171">
    <property type="entry name" value="Fatty_acid_desaturase"/>
</dbReference>
<dbReference type="EMBL" id="VIGX01000012">
    <property type="protein sequence ID" value="TWS27618.1"/>
    <property type="molecule type" value="Genomic_DNA"/>
</dbReference>
<dbReference type="OrthoDB" id="104711at2"/>
<proteinExistence type="predicted"/>
<dbReference type="InterPro" id="IPR005804">
    <property type="entry name" value="FA_desaturase_dom"/>
</dbReference>
<dbReference type="PANTHER" id="PTHR19353:SF19">
    <property type="entry name" value="DELTA(5) FATTY ACID DESATURASE C-RELATED"/>
    <property type="match status" value="1"/>
</dbReference>
<accession>A0A5C5RYP8</accession>
<name>A0A5C5RYP8_9ACTN</name>
<dbReference type="PANTHER" id="PTHR19353">
    <property type="entry name" value="FATTY ACID DESATURASE 2"/>
    <property type="match status" value="1"/>
</dbReference>
<feature type="domain" description="Fatty acid desaturase" evidence="1">
    <location>
        <begin position="75"/>
        <end position="354"/>
    </location>
</feature>
<evidence type="ECO:0000313" key="2">
    <source>
        <dbReference type="EMBL" id="TWS27618.1"/>
    </source>
</evidence>
<dbReference type="GO" id="GO:0008610">
    <property type="term" value="P:lipid biosynthetic process"/>
    <property type="evidence" value="ECO:0007669"/>
    <property type="project" value="UniProtKB-ARBA"/>
</dbReference>
<dbReference type="Pfam" id="PF00487">
    <property type="entry name" value="FA_desaturase"/>
    <property type="match status" value="1"/>
</dbReference>
<dbReference type="GO" id="GO:0016020">
    <property type="term" value="C:membrane"/>
    <property type="evidence" value="ECO:0007669"/>
    <property type="project" value="TreeGrafter"/>
</dbReference>